<dbReference type="InterPro" id="IPR015797">
    <property type="entry name" value="NUDIX_hydrolase-like_dom_sf"/>
</dbReference>
<dbReference type="CDD" id="cd03424">
    <property type="entry name" value="NUDIX_ADPRase_Nudt5_UGPPase_Nudt14"/>
    <property type="match status" value="1"/>
</dbReference>
<comment type="cofactor">
    <cofactor evidence="1">
        <name>Mg(2+)</name>
        <dbReference type="ChEBI" id="CHEBI:18420"/>
    </cofactor>
</comment>
<dbReference type="GO" id="GO:0016787">
    <property type="term" value="F:hydrolase activity"/>
    <property type="evidence" value="ECO:0007669"/>
    <property type="project" value="UniProtKB-KW"/>
</dbReference>
<keyword evidence="2 4" id="KW-0378">Hydrolase</keyword>
<comment type="caution">
    <text evidence="4">The sequence shown here is derived from an EMBL/GenBank/DDBJ whole genome shotgun (WGS) entry which is preliminary data.</text>
</comment>
<proteinExistence type="predicted"/>
<sequence length="177" mass="20169">MQWKNLGEHTVYENQWLRVNLADVELPDGRHLDHYLIRLRPVAMATAVNERDEVLLLWRHRFITDSWGWEIAAGVVEDGEPLAVAAAREMEEETGWRPGPLDHLMTVEPANGLTDARHHIYWARGATYLGHPEDDFESDKREWVPLKEVPDLVAAGEVPAANTAAALLMLHRLRFAP</sequence>
<dbReference type="PROSITE" id="PS00893">
    <property type="entry name" value="NUDIX_BOX"/>
    <property type="match status" value="1"/>
</dbReference>
<feature type="domain" description="Nudix hydrolase" evidence="3">
    <location>
        <begin position="38"/>
        <end position="166"/>
    </location>
</feature>
<dbReference type="PROSITE" id="PS51462">
    <property type="entry name" value="NUDIX"/>
    <property type="match status" value="1"/>
</dbReference>
<dbReference type="SUPFAM" id="SSF55811">
    <property type="entry name" value="Nudix"/>
    <property type="match status" value="1"/>
</dbReference>
<protein>
    <submittedName>
        <fullName evidence="4">NUDIX hydrolase</fullName>
    </submittedName>
</protein>
<dbReference type="Proteomes" id="UP000477722">
    <property type="component" value="Unassembled WGS sequence"/>
</dbReference>
<dbReference type="EMBL" id="JAAKZZ010000170">
    <property type="protein sequence ID" value="NGO70139.1"/>
    <property type="molecule type" value="Genomic_DNA"/>
</dbReference>
<dbReference type="PANTHER" id="PTHR11839">
    <property type="entry name" value="UDP/ADP-SUGAR PYROPHOSPHATASE"/>
    <property type="match status" value="1"/>
</dbReference>
<dbReference type="Gene3D" id="3.90.79.10">
    <property type="entry name" value="Nucleoside Triphosphate Pyrophosphohydrolase"/>
    <property type="match status" value="1"/>
</dbReference>
<dbReference type="GO" id="GO:0006753">
    <property type="term" value="P:nucleoside phosphate metabolic process"/>
    <property type="evidence" value="ECO:0007669"/>
    <property type="project" value="TreeGrafter"/>
</dbReference>
<dbReference type="InterPro" id="IPR000086">
    <property type="entry name" value="NUDIX_hydrolase_dom"/>
</dbReference>
<dbReference type="RefSeq" id="WP_165299810.1">
    <property type="nucleotide sequence ID" value="NZ_JAAKZZ010000170.1"/>
</dbReference>
<keyword evidence="5" id="KW-1185">Reference proteome</keyword>
<evidence type="ECO:0000313" key="4">
    <source>
        <dbReference type="EMBL" id="NGO70139.1"/>
    </source>
</evidence>
<organism evidence="4 5">
    <name type="scientific">Streptomyces boncukensis</name>
    <dbReference type="NCBI Taxonomy" id="2711219"/>
    <lineage>
        <taxon>Bacteria</taxon>
        <taxon>Bacillati</taxon>
        <taxon>Actinomycetota</taxon>
        <taxon>Actinomycetes</taxon>
        <taxon>Kitasatosporales</taxon>
        <taxon>Streptomycetaceae</taxon>
        <taxon>Streptomyces</taxon>
    </lineage>
</organism>
<dbReference type="AlphaFoldDB" id="A0A6G4WXW8"/>
<dbReference type="Pfam" id="PF00293">
    <property type="entry name" value="NUDIX"/>
    <property type="match status" value="1"/>
</dbReference>
<dbReference type="PANTHER" id="PTHR11839:SF18">
    <property type="entry name" value="NUDIX HYDROLASE DOMAIN-CONTAINING PROTEIN"/>
    <property type="match status" value="1"/>
</dbReference>
<accession>A0A6G4WXW8</accession>
<evidence type="ECO:0000256" key="1">
    <source>
        <dbReference type="ARBA" id="ARBA00001946"/>
    </source>
</evidence>
<reference evidence="4 5" key="1">
    <citation type="submission" date="2020-02" db="EMBL/GenBank/DDBJ databases">
        <title>Whole-genome analyses of novel actinobacteria.</title>
        <authorList>
            <person name="Sahin N."/>
            <person name="Tatar D."/>
        </authorList>
    </citation>
    <scope>NUCLEOTIDE SEQUENCE [LARGE SCALE GENOMIC DNA]</scope>
    <source>
        <strain evidence="4 5">SB3404</strain>
    </source>
</reference>
<dbReference type="GO" id="GO:0005829">
    <property type="term" value="C:cytosol"/>
    <property type="evidence" value="ECO:0007669"/>
    <property type="project" value="TreeGrafter"/>
</dbReference>
<name>A0A6G4WXW8_9ACTN</name>
<evidence type="ECO:0000259" key="3">
    <source>
        <dbReference type="PROSITE" id="PS51462"/>
    </source>
</evidence>
<dbReference type="GO" id="GO:0019693">
    <property type="term" value="P:ribose phosphate metabolic process"/>
    <property type="evidence" value="ECO:0007669"/>
    <property type="project" value="TreeGrafter"/>
</dbReference>
<evidence type="ECO:0000313" key="5">
    <source>
        <dbReference type="Proteomes" id="UP000477722"/>
    </source>
</evidence>
<dbReference type="InterPro" id="IPR020084">
    <property type="entry name" value="NUDIX_hydrolase_CS"/>
</dbReference>
<gene>
    <name evidence="4" type="ORF">G5C65_17610</name>
</gene>
<evidence type="ECO:0000256" key="2">
    <source>
        <dbReference type="ARBA" id="ARBA00022801"/>
    </source>
</evidence>